<organism evidence="11 12">
    <name type="scientific">Vagococcus allomyrinae</name>
    <dbReference type="NCBI Taxonomy" id="2794353"/>
    <lineage>
        <taxon>Bacteria</taxon>
        <taxon>Bacillati</taxon>
        <taxon>Bacillota</taxon>
        <taxon>Bacilli</taxon>
        <taxon>Lactobacillales</taxon>
        <taxon>Enterococcaceae</taxon>
        <taxon>Vagococcus</taxon>
    </lineage>
</organism>
<dbReference type="RefSeq" id="WP_209530970.1">
    <property type="nucleotide sequence ID" value="NZ_JAEEGA010000014.1"/>
</dbReference>
<dbReference type="Gene3D" id="2.60.40.10">
    <property type="entry name" value="Immunoglobulins"/>
    <property type="match status" value="7"/>
</dbReference>
<dbReference type="InterPro" id="IPR041171">
    <property type="entry name" value="SDR_Ig"/>
</dbReference>
<comment type="similarity">
    <text evidence="2">Belongs to the serine-aspartate repeat-containing protein (SDr) family.</text>
</comment>
<keyword evidence="6" id="KW-0572">Peptidoglycan-anchor</keyword>
<keyword evidence="4" id="KW-0964">Secreted</keyword>
<keyword evidence="8" id="KW-0812">Transmembrane</keyword>
<keyword evidence="5" id="KW-0732">Signal</keyword>
<dbReference type="PANTHER" id="PTHR36108">
    <property type="entry name" value="COLOSSIN-B-RELATED"/>
    <property type="match status" value="1"/>
</dbReference>
<evidence type="ECO:0000256" key="3">
    <source>
        <dbReference type="ARBA" id="ARBA00022512"/>
    </source>
</evidence>
<evidence type="ECO:0000313" key="11">
    <source>
        <dbReference type="EMBL" id="MBP1043164.1"/>
    </source>
</evidence>
<keyword evidence="8" id="KW-0472">Membrane</keyword>
<comment type="subcellular location">
    <subcellularLocation>
        <location evidence="1">Secreted</location>
        <location evidence="1">Cell wall</location>
        <topology evidence="1">Peptidoglycan-anchor</topology>
    </subcellularLocation>
</comment>
<evidence type="ECO:0000313" key="12">
    <source>
        <dbReference type="Proteomes" id="UP000674938"/>
    </source>
</evidence>
<protein>
    <recommendedName>
        <fullName evidence="13">LPXTG cell wall anchor domain-containing protein</fullName>
    </recommendedName>
</protein>
<sequence>MWKLTKSNMRIVSLLLVIMMFVNILPSAAIADIVANDNSEKVSETETSLTEITEQETDQLLSSEELEKEEESLPKISSAVSSTIESGAPPVKESQRIAGEPTNRSELVDITGVNMLVDIAGTWIYIIKNNELQPNIPSFSKGMRIKFEYCWDISSDSLNLFQPGDYFEVALPSTYFQFHDTPSNYELTDQNGAVIGTFTVRDGSIVSTLNELGTSKNEIKNGFLSGIGYTVLEGDEISLTTGGIMLPPITINPGGSSGSGEIDDFGDLFKSGAKFEERGDLEWRIFVNYDNFRKQFNGESVVPFNNVVLTDEIEQGLVVKDNDIRIESSIYIANEEGRMTNLSLEWYSFKELFDLIPYVEGMSESDFETAVKSSTKPAYGVYAHRKVMINFGNLPGSNIKYPGAATANNSQWIKDKLQEMVESAKISQIQADETYKKYENDPEIIGWVVTIPTTVVGGSDTYSNTATLTYNNSEQASSATTIEFNDINGGAETNEPGSVVIKKMDDKSTPLTGVSFKLQKLNTVTNDYVDYVPQDNLGGIERVTDGDGTVTYKRLSYGDYQIVETKGLDGYGEPIYSPSERFSMTAQNNAGIEISVVNELLKGQVELVKTDEKTNELLSGAIFELQDEQGTPISGPYETGIDGLLEITDLTPGKYQLVETQAPTGYQLDATPVKFEILKGQTEVLKVSKTNRLILGAVQLEKVDQVTGEGLSGAIFELQDEQGTLISGPYETGIDGLLELADLTPGNYQLVETQAPAGYQLDATPVKFEILKGQTEVLKVSKTNRLILGAVQLEKVDQVTGEGLSGAIFELQDEQGALISGPYETGATGLLEIVDLTPGKYQLVETQAPTGYQLDATPVKFEILKGQTEVLKVSKTNRLILGAVQLEKVDQVTGEGLSGAIFELQDEQGTLISGPYETGIDGLLELADLTPGKYQLVETQAPTGYQLDATPVKFEILKGQTEVLKVSKTNRLILGAVQLEKVDQVTGEGLSGAIFELQDEQGTLISGPYETGIDGLLEIADLTPGKYQLVETQAPTGYQLDATPVKFEILKGQTEVLKVSKTNRLILGAVQLEKVDQATGEGLSGAIFELQDEQGALISGTYETGIDGLLEIADLTPGKYQLVETQAPTGYQLDATPVKFEILKGQTEVLKVSKTNQKTATDILSDDPEVIELPADPEEELPNKDTNIVEKPTNKLPETSSKLPTKTTKNSQTVLPKTGGAYESYRLYIGMALILVTLVRFKRRHQRER</sequence>
<dbReference type="InterPro" id="IPR011252">
    <property type="entry name" value="Fibrogen-bd_dom1"/>
</dbReference>
<dbReference type="PANTHER" id="PTHR36108:SF13">
    <property type="entry name" value="COLOSSIN-B-RELATED"/>
    <property type="match status" value="1"/>
</dbReference>
<name>A0A940PDZ8_9ENTE</name>
<dbReference type="Pfam" id="PF17961">
    <property type="entry name" value="Big_8"/>
    <property type="match status" value="1"/>
</dbReference>
<evidence type="ECO:0000256" key="5">
    <source>
        <dbReference type="ARBA" id="ARBA00022729"/>
    </source>
</evidence>
<feature type="domain" description="SpaA-like prealbumin fold" evidence="9">
    <location>
        <begin position="975"/>
        <end position="1060"/>
    </location>
</feature>
<evidence type="ECO:0000256" key="4">
    <source>
        <dbReference type="ARBA" id="ARBA00022525"/>
    </source>
</evidence>
<dbReference type="SUPFAM" id="SSF49478">
    <property type="entry name" value="Cna protein B-type domain"/>
    <property type="match status" value="6"/>
</dbReference>
<proteinExistence type="inferred from homology"/>
<dbReference type="InterPro" id="IPR013783">
    <property type="entry name" value="Ig-like_fold"/>
</dbReference>
<dbReference type="InterPro" id="IPR008966">
    <property type="entry name" value="Adhesion_dom_sf"/>
</dbReference>
<evidence type="ECO:0008006" key="13">
    <source>
        <dbReference type="Google" id="ProtNLM"/>
    </source>
</evidence>
<feature type="domain" description="SDR-like Ig" evidence="10">
    <location>
        <begin position="144"/>
        <end position="218"/>
    </location>
</feature>
<evidence type="ECO:0000256" key="1">
    <source>
        <dbReference type="ARBA" id="ARBA00004168"/>
    </source>
</evidence>
<evidence type="ECO:0000256" key="7">
    <source>
        <dbReference type="SAM" id="MobiDB-lite"/>
    </source>
</evidence>
<feature type="region of interest" description="Disordered" evidence="7">
    <location>
        <begin position="40"/>
        <end position="72"/>
    </location>
</feature>
<feature type="domain" description="SpaA-like prealbumin fold" evidence="9">
    <location>
        <begin position="789"/>
        <end position="874"/>
    </location>
</feature>
<feature type="region of interest" description="Disordered" evidence="7">
    <location>
        <begin position="1173"/>
        <end position="1212"/>
    </location>
</feature>
<keyword evidence="8" id="KW-1133">Transmembrane helix</keyword>
<evidence type="ECO:0000256" key="2">
    <source>
        <dbReference type="ARBA" id="ARBA00007257"/>
    </source>
</evidence>
<dbReference type="Proteomes" id="UP000674938">
    <property type="component" value="Unassembled WGS sequence"/>
</dbReference>
<feature type="domain" description="SpaA-like prealbumin fold" evidence="9">
    <location>
        <begin position="1068"/>
        <end position="1153"/>
    </location>
</feature>
<gene>
    <name evidence="11" type="ORF">I6N95_19275</name>
</gene>
<evidence type="ECO:0000259" key="10">
    <source>
        <dbReference type="Pfam" id="PF17961"/>
    </source>
</evidence>
<feature type="domain" description="SpaA-like prealbumin fold" evidence="9">
    <location>
        <begin position="603"/>
        <end position="688"/>
    </location>
</feature>
<feature type="domain" description="SpaA-like prealbumin fold" evidence="9">
    <location>
        <begin position="882"/>
        <end position="967"/>
    </location>
</feature>
<accession>A0A940PDZ8</accession>
<dbReference type="InterPro" id="IPR041033">
    <property type="entry name" value="SpaA_PFL_dom_1"/>
</dbReference>
<feature type="domain" description="SpaA-like prealbumin fold" evidence="9">
    <location>
        <begin position="497"/>
        <end position="573"/>
    </location>
</feature>
<evidence type="ECO:0000256" key="6">
    <source>
        <dbReference type="ARBA" id="ARBA00023088"/>
    </source>
</evidence>
<keyword evidence="3" id="KW-0134">Cell wall</keyword>
<comment type="caution">
    <text evidence="11">The sequence shown here is derived from an EMBL/GenBank/DDBJ whole genome shotgun (WGS) entry which is preliminary data.</text>
</comment>
<keyword evidence="12" id="KW-1185">Reference proteome</keyword>
<feature type="compositionally biased region" description="Polar residues" evidence="7">
    <location>
        <begin position="1196"/>
        <end position="1212"/>
    </location>
</feature>
<feature type="domain" description="SpaA-like prealbumin fold" evidence="9">
    <location>
        <begin position="696"/>
        <end position="781"/>
    </location>
</feature>
<dbReference type="Pfam" id="PF17802">
    <property type="entry name" value="SpaA"/>
    <property type="match status" value="7"/>
</dbReference>
<dbReference type="AlphaFoldDB" id="A0A940PDZ8"/>
<dbReference type="EMBL" id="JAEEGA010000014">
    <property type="protein sequence ID" value="MBP1043164.1"/>
    <property type="molecule type" value="Genomic_DNA"/>
</dbReference>
<reference evidence="11" key="1">
    <citation type="submission" date="2020-12" db="EMBL/GenBank/DDBJ databases">
        <title>Vagococcus allomyrinae sp. nov. and Enterococcus lavae sp. nov., isolated from the larvae of Allomyrina dichotoma.</title>
        <authorList>
            <person name="Lee S.D."/>
        </authorList>
    </citation>
    <scope>NUCLEOTIDE SEQUENCE</scope>
    <source>
        <strain evidence="11">BWB3-3</strain>
    </source>
</reference>
<evidence type="ECO:0000259" key="9">
    <source>
        <dbReference type="Pfam" id="PF17802"/>
    </source>
</evidence>
<evidence type="ECO:0000256" key="8">
    <source>
        <dbReference type="SAM" id="Phobius"/>
    </source>
</evidence>
<feature type="transmembrane region" description="Helical" evidence="8">
    <location>
        <begin position="1225"/>
        <end position="1241"/>
    </location>
</feature>
<dbReference type="GO" id="GO:0007155">
    <property type="term" value="P:cell adhesion"/>
    <property type="evidence" value="ECO:0007669"/>
    <property type="project" value="InterPro"/>
</dbReference>
<dbReference type="SUPFAM" id="SSF49401">
    <property type="entry name" value="Bacterial adhesins"/>
    <property type="match status" value="1"/>
</dbReference>
<dbReference type="Gene3D" id="2.60.40.1280">
    <property type="match status" value="1"/>
</dbReference>